<dbReference type="GO" id="GO:0004414">
    <property type="term" value="F:homoserine O-acetyltransferase activity"/>
    <property type="evidence" value="ECO:0007669"/>
    <property type="project" value="TreeGrafter"/>
</dbReference>
<evidence type="ECO:0000313" key="3">
    <source>
        <dbReference type="EMBL" id="PVW17113.1"/>
    </source>
</evidence>
<evidence type="ECO:0000259" key="2">
    <source>
        <dbReference type="Pfam" id="PF00561"/>
    </source>
</evidence>
<comment type="caution">
    <text evidence="3">The sequence shown here is derived from an EMBL/GenBank/DDBJ whole genome shotgun (WGS) entry which is preliminary data.</text>
</comment>
<gene>
    <name evidence="3" type="ORF">DDV96_00915</name>
</gene>
<organism evidence="3 4">
    <name type="scientific">Marixanthomonas spongiae</name>
    <dbReference type="NCBI Taxonomy" id="2174845"/>
    <lineage>
        <taxon>Bacteria</taxon>
        <taxon>Pseudomonadati</taxon>
        <taxon>Bacteroidota</taxon>
        <taxon>Flavobacteriia</taxon>
        <taxon>Flavobacteriales</taxon>
        <taxon>Flavobacteriaceae</taxon>
        <taxon>Marixanthomonas</taxon>
    </lineage>
</organism>
<dbReference type="Proteomes" id="UP000245962">
    <property type="component" value="Unassembled WGS sequence"/>
</dbReference>
<dbReference type="OrthoDB" id="9800754at2"/>
<keyword evidence="4" id="KW-1185">Reference proteome</keyword>
<dbReference type="InterPro" id="IPR029058">
    <property type="entry name" value="AB_hydrolase_fold"/>
</dbReference>
<dbReference type="GO" id="GO:0009092">
    <property type="term" value="P:homoserine metabolic process"/>
    <property type="evidence" value="ECO:0007669"/>
    <property type="project" value="TreeGrafter"/>
</dbReference>
<dbReference type="SUPFAM" id="SSF53474">
    <property type="entry name" value="alpha/beta-Hydrolases"/>
    <property type="match status" value="1"/>
</dbReference>
<reference evidence="3 4" key="1">
    <citation type="submission" date="2018-04" db="EMBL/GenBank/DDBJ databases">
        <title>Marixanthomonas spongiae HN-E44 sp. nov., isolated from a marine sponge.</title>
        <authorList>
            <person name="Luo L."/>
            <person name="Zhuang L."/>
        </authorList>
    </citation>
    <scope>NUCLEOTIDE SEQUENCE [LARGE SCALE GENOMIC DNA]</scope>
    <source>
        <strain evidence="3 4">HN-E44</strain>
    </source>
</reference>
<dbReference type="RefSeq" id="WP_116692856.1">
    <property type="nucleotide sequence ID" value="NZ_QEHR01000001.1"/>
</dbReference>
<evidence type="ECO:0000256" key="1">
    <source>
        <dbReference type="ARBA" id="ARBA00022679"/>
    </source>
</evidence>
<dbReference type="Pfam" id="PF00561">
    <property type="entry name" value="Abhydrolase_1"/>
    <property type="match status" value="1"/>
</dbReference>
<accession>A0A2U0I7N3</accession>
<dbReference type="PANTHER" id="PTHR32268">
    <property type="entry name" value="HOMOSERINE O-ACETYLTRANSFERASE"/>
    <property type="match status" value="1"/>
</dbReference>
<dbReference type="EMBL" id="QEHR01000001">
    <property type="protein sequence ID" value="PVW17113.1"/>
    <property type="molecule type" value="Genomic_DNA"/>
</dbReference>
<dbReference type="InterPro" id="IPR008220">
    <property type="entry name" value="HAT_MetX-like"/>
</dbReference>
<dbReference type="PANTHER" id="PTHR32268:SF11">
    <property type="entry name" value="HOMOSERINE O-ACETYLTRANSFERASE"/>
    <property type="match status" value="1"/>
</dbReference>
<feature type="domain" description="AB hydrolase-1" evidence="2">
    <location>
        <begin position="36"/>
        <end position="148"/>
    </location>
</feature>
<dbReference type="AlphaFoldDB" id="A0A2U0I7N3"/>
<dbReference type="Gene3D" id="3.40.50.1820">
    <property type="entry name" value="alpha/beta hydrolase"/>
    <property type="match status" value="1"/>
</dbReference>
<evidence type="ECO:0000313" key="4">
    <source>
        <dbReference type="Proteomes" id="UP000245962"/>
    </source>
</evidence>
<dbReference type="GO" id="GO:0009086">
    <property type="term" value="P:methionine biosynthetic process"/>
    <property type="evidence" value="ECO:0007669"/>
    <property type="project" value="TreeGrafter"/>
</dbReference>
<dbReference type="InterPro" id="IPR000073">
    <property type="entry name" value="AB_hydrolase_1"/>
</dbReference>
<sequence>MNLKTLYIDYTAQNEGFSGTIPVSFEVFGPSLGTAPIVVVNHALTGNSSVAGEKGWWKPLIGDGKCIDTKRFTVLAFNIPGNGYDGFILENHEDFSVYNVSQLFLRAITQLKIEKVHSVIGGSLGGSLAWQMAVLRPKLFENIIPIATDWKATDWLLANCRVQKQILKHSINPVHDARMHAMTFYRTPESLKQKFNRSFNEKLNVFNVESWLLHHGEKLKIRFQLQAYKTMNHLLTTVNIAKETGNFLSAVKNIKGNVHLIGVDTDLFFTNKEVKDTYHLFKTIKSNVYYHELNSVHGHDAFLMEFQQLQTILQPIFSKKNIRNEYNNLREEHTRTTISIN</sequence>
<keyword evidence="1 3" id="KW-0808">Transferase</keyword>
<name>A0A2U0I7N3_9FLAO</name>
<proteinExistence type="predicted"/>
<protein>
    <submittedName>
        <fullName evidence="3">Homoserine acetyltransferase</fullName>
    </submittedName>
</protein>